<proteinExistence type="inferred from homology"/>
<keyword evidence="2 7" id="KW-0813">Transport</keyword>
<dbReference type="InterPro" id="IPR037066">
    <property type="entry name" value="Plug_dom_sf"/>
</dbReference>
<keyword evidence="11" id="KW-1185">Reference proteome</keyword>
<evidence type="ECO:0000256" key="6">
    <source>
        <dbReference type="ARBA" id="ARBA00023237"/>
    </source>
</evidence>
<evidence type="ECO:0000313" key="10">
    <source>
        <dbReference type="EMBL" id="BDD09420.1"/>
    </source>
</evidence>
<evidence type="ECO:0000256" key="1">
    <source>
        <dbReference type="ARBA" id="ARBA00004571"/>
    </source>
</evidence>
<keyword evidence="4 7" id="KW-0812">Transmembrane</keyword>
<evidence type="ECO:0000256" key="4">
    <source>
        <dbReference type="ARBA" id="ARBA00022692"/>
    </source>
</evidence>
<name>A0AAU9DAR0_9BACT</name>
<dbReference type="SUPFAM" id="SSF56935">
    <property type="entry name" value="Porins"/>
    <property type="match status" value="1"/>
</dbReference>
<evidence type="ECO:0000256" key="3">
    <source>
        <dbReference type="ARBA" id="ARBA00022452"/>
    </source>
</evidence>
<dbReference type="InterPro" id="IPR012910">
    <property type="entry name" value="Plug_dom"/>
</dbReference>
<evidence type="ECO:0000256" key="7">
    <source>
        <dbReference type="PROSITE-ProRule" id="PRU01360"/>
    </source>
</evidence>
<dbReference type="GO" id="GO:0009279">
    <property type="term" value="C:cell outer membrane"/>
    <property type="evidence" value="ECO:0007669"/>
    <property type="project" value="UniProtKB-SubCell"/>
</dbReference>
<evidence type="ECO:0000256" key="5">
    <source>
        <dbReference type="ARBA" id="ARBA00023136"/>
    </source>
</evidence>
<dbReference type="InterPro" id="IPR023996">
    <property type="entry name" value="TonB-dep_OMP_SusC/RagA"/>
</dbReference>
<dbReference type="SUPFAM" id="SSF49464">
    <property type="entry name" value="Carboxypeptidase regulatory domain-like"/>
    <property type="match status" value="1"/>
</dbReference>
<comment type="similarity">
    <text evidence="7">Belongs to the TonB-dependent receptor family.</text>
</comment>
<dbReference type="EMBL" id="AP025314">
    <property type="protein sequence ID" value="BDD09420.1"/>
    <property type="molecule type" value="Genomic_DNA"/>
</dbReference>
<organism evidence="10 11">
    <name type="scientific">Fulvitalea axinellae</name>
    <dbReference type="NCBI Taxonomy" id="1182444"/>
    <lineage>
        <taxon>Bacteria</taxon>
        <taxon>Pseudomonadati</taxon>
        <taxon>Bacteroidota</taxon>
        <taxon>Cytophagia</taxon>
        <taxon>Cytophagales</taxon>
        <taxon>Persicobacteraceae</taxon>
        <taxon>Fulvitalea</taxon>
    </lineage>
</organism>
<sequence length="1072" mass="120178">MKKLMTICVILFSVLSAEIWAQENRVLQGYIKDKETGEALPGATVIEVDAEERHIHGVVTDINGFYMIKIVEPNSKLKISFVGYKTQTINIGGRSQLNLELEDDSQQLETVVVQEERYTSDGFIAMRDKVSAVAQINLDDLDEMGVASVDEMLQGQISNVDITALSGDPGAGMQIRIRGTATITGDREPLIILDGMPYDVEIDNTFDFNSADTRDYGSLLSIAPDDIQKIEVLKDAASAAIWGAKAANGVIEITTKRGRKSKPKLRYNFKAFRSEQPDPVPLLNGGDYVTLQKQAFFNQKGQSEDSDILELNYDQDWDLYHNYAQDTDWLDEITQAGQSQEHNLSITGGGDKARYRVGVGLFDQEGTTVGTALERLSFRANMDFNVSTRLMISSDFSYTRSENERTYYGDERSVARLKMPNQSVYEYDSLGNKSGRYFLDPRTNAFQAKYKSGDKDKAMYNPVAVINEGRNSYLENKLRSTFRLRYNITEYLMLQSSITFDLVNGRTKKFLPIEASSDFWNSSATNKSSEGNAEVFRSQTLTKLIYTPNLGDDHSVTVMGQWQTSDSRSASYAASAGGLPSGSFDDPGLGSALSDLSSENGLGRSMGGLIRAHYKWKDRYMINAGIRADASSKFGDDTKWGNFPFGGVAWRASEESFLRDKTWLNELKIRGSFGVNGRSPSGMGHFSIYKTGGSYIDQGTVYPDNVKLKNLKWERVTQANLGFELAAYDNRFNAEFDVYEKVSTDLLWDLNVPTSSGFSKYKMNAGGMTNRGIELALRAVPIQTKDWRLDLQFNISRNENRVDEVPDNFSLTKGNMRENGNYATKVTEGNPIGGFYGYVYKGVYSVDSEAIVYDKNGEQVIDPITGYPLRMLMSGSNYRFREGDASYADLDYDGEIGENDVAYLGSSNPKYTGGFGFRIRYKGLSLSSNFHFRQGQDIVNIARMKTENMYTKNNQSTATMNRWRFPGDQTDIPRAVHGMAYNWLGSDRFVEDGSFVRWKNLSVNYRFAKELIKKFNLSDLSVFATAYNLYTFTEYTGQDPEVPLGADPYFFGKDTSTTPPSRTYTLGMTVIF</sequence>
<evidence type="ECO:0000256" key="2">
    <source>
        <dbReference type="ARBA" id="ARBA00022448"/>
    </source>
</evidence>
<dbReference type="InterPro" id="IPR039426">
    <property type="entry name" value="TonB-dep_rcpt-like"/>
</dbReference>
<dbReference type="KEGG" id="fax:FUAX_18520"/>
<feature type="signal peptide" evidence="8">
    <location>
        <begin position="1"/>
        <end position="21"/>
    </location>
</feature>
<dbReference type="InterPro" id="IPR023997">
    <property type="entry name" value="TonB-dep_OMP_SusC/RagA_CS"/>
</dbReference>
<evidence type="ECO:0000259" key="9">
    <source>
        <dbReference type="Pfam" id="PF07715"/>
    </source>
</evidence>
<dbReference type="AlphaFoldDB" id="A0AAU9DAR0"/>
<dbReference type="Pfam" id="PF13715">
    <property type="entry name" value="CarbopepD_reg_2"/>
    <property type="match status" value="1"/>
</dbReference>
<keyword evidence="3 7" id="KW-1134">Transmembrane beta strand</keyword>
<feature type="chain" id="PRO_5043639183" evidence="8">
    <location>
        <begin position="22"/>
        <end position="1072"/>
    </location>
</feature>
<dbReference type="Gene3D" id="2.170.130.10">
    <property type="entry name" value="TonB-dependent receptor, plug domain"/>
    <property type="match status" value="1"/>
</dbReference>
<dbReference type="InterPro" id="IPR036942">
    <property type="entry name" value="Beta-barrel_TonB_sf"/>
</dbReference>
<dbReference type="Pfam" id="PF07715">
    <property type="entry name" value="Plug"/>
    <property type="match status" value="1"/>
</dbReference>
<keyword evidence="6 7" id="KW-0998">Cell outer membrane</keyword>
<dbReference type="NCBIfam" id="TIGR04056">
    <property type="entry name" value="OMP_RagA_SusC"/>
    <property type="match status" value="1"/>
</dbReference>
<dbReference type="NCBIfam" id="TIGR04057">
    <property type="entry name" value="SusC_RagA_signa"/>
    <property type="match status" value="1"/>
</dbReference>
<dbReference type="Gene3D" id="2.40.170.20">
    <property type="entry name" value="TonB-dependent receptor, beta-barrel domain"/>
    <property type="match status" value="1"/>
</dbReference>
<comment type="subcellular location">
    <subcellularLocation>
        <location evidence="1 7">Cell outer membrane</location>
        <topology evidence="1 7">Multi-pass membrane protein</topology>
    </subcellularLocation>
</comment>
<feature type="domain" description="TonB-dependent receptor plug" evidence="9">
    <location>
        <begin position="127"/>
        <end position="250"/>
    </location>
</feature>
<protein>
    <submittedName>
        <fullName evidence="10">SusC/RagA family TonB-linked outer membrane protein</fullName>
    </submittedName>
</protein>
<evidence type="ECO:0000313" key="11">
    <source>
        <dbReference type="Proteomes" id="UP001348817"/>
    </source>
</evidence>
<dbReference type="Proteomes" id="UP001348817">
    <property type="component" value="Chromosome"/>
</dbReference>
<accession>A0AAU9DAR0</accession>
<reference evidence="10 11" key="1">
    <citation type="submission" date="2021-12" db="EMBL/GenBank/DDBJ databases">
        <title>Genome sequencing of bacteria with rrn-lacking chromosome and rrn-plasmid.</title>
        <authorList>
            <person name="Anda M."/>
            <person name="Iwasaki W."/>
        </authorList>
    </citation>
    <scope>NUCLEOTIDE SEQUENCE [LARGE SCALE GENOMIC DNA]</scope>
    <source>
        <strain evidence="10 11">DSM 100852</strain>
    </source>
</reference>
<dbReference type="Gene3D" id="2.60.40.1120">
    <property type="entry name" value="Carboxypeptidase-like, regulatory domain"/>
    <property type="match status" value="1"/>
</dbReference>
<keyword evidence="5 7" id="KW-0472">Membrane</keyword>
<dbReference type="PROSITE" id="PS52016">
    <property type="entry name" value="TONB_DEPENDENT_REC_3"/>
    <property type="match status" value="1"/>
</dbReference>
<dbReference type="InterPro" id="IPR008969">
    <property type="entry name" value="CarboxyPept-like_regulatory"/>
</dbReference>
<dbReference type="RefSeq" id="WP_338394622.1">
    <property type="nucleotide sequence ID" value="NZ_AP025314.1"/>
</dbReference>
<keyword evidence="8" id="KW-0732">Signal</keyword>
<gene>
    <name evidence="10" type="ORF">FUAX_18520</name>
</gene>
<evidence type="ECO:0000256" key="8">
    <source>
        <dbReference type="SAM" id="SignalP"/>
    </source>
</evidence>